<feature type="domain" description="UDP-3-O-[3-hydroxymyristoyl] glucosamine N-acyltransferase non-repeat region" evidence="9">
    <location>
        <begin position="20"/>
        <end position="86"/>
    </location>
</feature>
<dbReference type="PANTHER" id="PTHR43378:SF2">
    <property type="entry name" value="UDP-3-O-ACYLGLUCOSAMINE N-ACYLTRANSFERASE 1, MITOCHONDRIAL-RELATED"/>
    <property type="match status" value="1"/>
</dbReference>
<name>A0ABV4UF47_9RHOO</name>
<dbReference type="Gene3D" id="3.40.1390.10">
    <property type="entry name" value="MurE/MurF, N-terminal domain"/>
    <property type="match status" value="1"/>
</dbReference>
<comment type="caution">
    <text evidence="10">The sequence shown here is derived from an EMBL/GenBank/DDBJ whole genome shotgun (WGS) entry which is preliminary data.</text>
</comment>
<dbReference type="NCBIfam" id="TIGR01853">
    <property type="entry name" value="lipid_A_lpxD"/>
    <property type="match status" value="1"/>
</dbReference>
<evidence type="ECO:0000256" key="7">
    <source>
        <dbReference type="HAMAP-Rule" id="MF_00523"/>
    </source>
</evidence>
<organism evidence="10 11">
    <name type="scientific">Dentiradicibacter hellwigii</name>
    <dbReference type="NCBI Taxonomy" id="3149053"/>
    <lineage>
        <taxon>Bacteria</taxon>
        <taxon>Pseudomonadati</taxon>
        <taxon>Pseudomonadota</taxon>
        <taxon>Betaproteobacteria</taxon>
        <taxon>Rhodocyclales</taxon>
        <taxon>Rhodocyclaceae</taxon>
        <taxon>Dentiradicibacter</taxon>
    </lineage>
</organism>
<dbReference type="PANTHER" id="PTHR43378">
    <property type="entry name" value="UDP-3-O-ACYLGLUCOSAMINE N-ACYLTRANSFERASE"/>
    <property type="match status" value="1"/>
</dbReference>
<dbReference type="CDD" id="cd03352">
    <property type="entry name" value="LbH_LpxD"/>
    <property type="match status" value="1"/>
</dbReference>
<dbReference type="GO" id="GO:0103118">
    <property type="term" value="F:UDP-3-O-[(3R)-3-hydroxyacyl]-glucosamine N-acyltransferase activity"/>
    <property type="evidence" value="ECO:0007669"/>
    <property type="project" value="UniProtKB-EC"/>
</dbReference>
<dbReference type="EC" id="2.3.1.191" evidence="7"/>
<dbReference type="HAMAP" id="MF_00523">
    <property type="entry name" value="LpxD"/>
    <property type="match status" value="1"/>
</dbReference>
<dbReference type="EMBL" id="JBEUWX010000002">
    <property type="protein sequence ID" value="MFA9949514.1"/>
    <property type="molecule type" value="Genomic_DNA"/>
</dbReference>
<dbReference type="NCBIfam" id="NF002060">
    <property type="entry name" value="PRK00892.1"/>
    <property type="match status" value="1"/>
</dbReference>
<dbReference type="InterPro" id="IPR001451">
    <property type="entry name" value="Hexapep"/>
</dbReference>
<dbReference type="InterPro" id="IPR020573">
    <property type="entry name" value="UDP_GlcNAc_AcTrfase_non-rep"/>
</dbReference>
<keyword evidence="1 7" id="KW-0444">Lipid biosynthesis</keyword>
<evidence type="ECO:0000256" key="3">
    <source>
        <dbReference type="ARBA" id="ARBA00022679"/>
    </source>
</evidence>
<feature type="active site" description="Proton acceptor" evidence="7">
    <location>
        <position position="234"/>
    </location>
</feature>
<evidence type="ECO:0000256" key="2">
    <source>
        <dbReference type="ARBA" id="ARBA00022556"/>
    </source>
</evidence>
<evidence type="ECO:0000313" key="11">
    <source>
        <dbReference type="Proteomes" id="UP001574673"/>
    </source>
</evidence>
<proteinExistence type="inferred from homology"/>
<dbReference type="Proteomes" id="UP001574673">
    <property type="component" value="Unassembled WGS sequence"/>
</dbReference>
<keyword evidence="11" id="KW-1185">Reference proteome</keyword>
<feature type="coiled-coil region" evidence="8">
    <location>
        <begin position="311"/>
        <end position="338"/>
    </location>
</feature>
<dbReference type="InterPro" id="IPR007691">
    <property type="entry name" value="LpxD"/>
</dbReference>
<dbReference type="PROSITE" id="PS00101">
    <property type="entry name" value="HEXAPEP_TRANSFERASES"/>
    <property type="match status" value="1"/>
</dbReference>
<evidence type="ECO:0000256" key="1">
    <source>
        <dbReference type="ARBA" id="ARBA00022516"/>
    </source>
</evidence>
<comment type="similarity">
    <text evidence="7">Belongs to the transferase hexapeptide repeat family. LpxD subfamily.</text>
</comment>
<sequence length="339" mass="35953">MRLEQIVAQLGGRLIGDGSVEILQVGALSSAGRGQISFLTNPKYRAQLKTTHASAVIVSEKNASDTEIPRIVHANPYAYYARVTALLNPPPTRAQRVHETAVVLSPLPVSVTIDAHVVVGRRVCLGENVVLYPGCVIGDDVSIGADTVIYPNVVIYPRCVIGARTIIHAGAVIGSDGFGFAKEGECWVKIPQIGRVVIGDDVEIGANTSIDRGALDDTVIGNDVKLDNQIQIAHNVRIGDHSAMAGCVGVAGSTTFGKRCTVGGAGMISGHLEIGDDVHVSGGTLVGKNLKQPGQYTAVFPLEPHIDWLQNAAHLKRLAKLAARVEELEKKLEDMSKTQ</sequence>
<evidence type="ECO:0000259" key="9">
    <source>
        <dbReference type="Pfam" id="PF04613"/>
    </source>
</evidence>
<dbReference type="InterPro" id="IPR018357">
    <property type="entry name" value="Hexapep_transf_CS"/>
</dbReference>
<keyword evidence="2 7" id="KW-0441">Lipid A biosynthesis</keyword>
<protein>
    <recommendedName>
        <fullName evidence="7">UDP-3-O-acylglucosamine N-acyltransferase</fullName>
        <ecNumber evidence="7">2.3.1.191</ecNumber>
    </recommendedName>
</protein>
<dbReference type="SUPFAM" id="SSF51161">
    <property type="entry name" value="Trimeric LpxA-like enzymes"/>
    <property type="match status" value="1"/>
</dbReference>
<comment type="catalytic activity">
    <reaction evidence="7">
        <text>a UDP-3-O-[(3R)-3-hydroxyacyl]-alpha-D-glucosamine + a (3R)-hydroxyacyl-[ACP] = a UDP-2-N,3-O-bis[(3R)-3-hydroxyacyl]-alpha-D-glucosamine + holo-[ACP] + H(+)</text>
        <dbReference type="Rhea" id="RHEA:53836"/>
        <dbReference type="Rhea" id="RHEA-COMP:9685"/>
        <dbReference type="Rhea" id="RHEA-COMP:9945"/>
        <dbReference type="ChEBI" id="CHEBI:15378"/>
        <dbReference type="ChEBI" id="CHEBI:64479"/>
        <dbReference type="ChEBI" id="CHEBI:78827"/>
        <dbReference type="ChEBI" id="CHEBI:137740"/>
        <dbReference type="ChEBI" id="CHEBI:137748"/>
        <dbReference type="EC" id="2.3.1.191"/>
    </reaction>
</comment>
<reference evidence="11" key="1">
    <citation type="submission" date="2024-06" db="EMBL/GenBank/DDBJ databases">
        <title>Radixoralia hellwigii gen. nov., sp nov., isolated from a root canal in the human oral cavity.</title>
        <authorList>
            <person name="Bartsch S."/>
            <person name="Wittmer A."/>
            <person name="Schulz A.-K."/>
            <person name="Neumann-Schaal M."/>
            <person name="Wolf J."/>
            <person name="Gronow S."/>
            <person name="Tennert C."/>
            <person name="Haecker G."/>
            <person name="Cieplik F."/>
            <person name="Al-Ahmad A."/>
        </authorList>
    </citation>
    <scope>NUCLEOTIDE SEQUENCE [LARGE SCALE GENOMIC DNA]</scope>
    <source>
        <strain evidence="11">Wk13</strain>
    </source>
</reference>
<comment type="subunit">
    <text evidence="7">Homotrimer.</text>
</comment>
<dbReference type="Gene3D" id="2.160.10.10">
    <property type="entry name" value="Hexapeptide repeat proteins"/>
    <property type="match status" value="1"/>
</dbReference>
<evidence type="ECO:0000313" key="10">
    <source>
        <dbReference type="EMBL" id="MFA9949514.1"/>
    </source>
</evidence>
<evidence type="ECO:0000256" key="6">
    <source>
        <dbReference type="ARBA" id="ARBA00023315"/>
    </source>
</evidence>
<keyword evidence="4 7" id="KW-0677">Repeat</keyword>
<dbReference type="RefSeq" id="WP_418890634.1">
    <property type="nucleotide sequence ID" value="NZ_JBEUWX010000002.1"/>
</dbReference>
<keyword evidence="3 7" id="KW-0808">Transferase</keyword>
<keyword evidence="8" id="KW-0175">Coiled coil</keyword>
<evidence type="ECO:0000256" key="5">
    <source>
        <dbReference type="ARBA" id="ARBA00023098"/>
    </source>
</evidence>
<accession>A0ABV4UF47</accession>
<evidence type="ECO:0000256" key="4">
    <source>
        <dbReference type="ARBA" id="ARBA00022737"/>
    </source>
</evidence>
<comment type="function">
    <text evidence="7">Catalyzes the N-acylation of UDP-3-O-acylglucosamine using 3-hydroxyacyl-ACP as the acyl donor. Is involved in the biosynthesis of lipid A, a phosphorylated glycolipid that anchors the lipopolysaccharide to the outer membrane of the cell.</text>
</comment>
<dbReference type="Pfam" id="PF04613">
    <property type="entry name" value="LpxD"/>
    <property type="match status" value="1"/>
</dbReference>
<evidence type="ECO:0000256" key="8">
    <source>
        <dbReference type="SAM" id="Coils"/>
    </source>
</evidence>
<comment type="pathway">
    <text evidence="7">Bacterial outer membrane biogenesis; LPS lipid A biosynthesis.</text>
</comment>
<keyword evidence="5 7" id="KW-0443">Lipid metabolism</keyword>
<gene>
    <name evidence="7 10" type="primary">lpxD</name>
    <name evidence="10" type="ORF">ABCS64_04085</name>
</gene>
<keyword evidence="6 7" id="KW-0012">Acyltransferase</keyword>
<dbReference type="Pfam" id="PF00132">
    <property type="entry name" value="Hexapep"/>
    <property type="match status" value="1"/>
</dbReference>
<dbReference type="InterPro" id="IPR011004">
    <property type="entry name" value="Trimer_LpxA-like_sf"/>
</dbReference>